<dbReference type="InterPro" id="IPR058031">
    <property type="entry name" value="AAA_lid_NorR"/>
</dbReference>
<dbReference type="InterPro" id="IPR002078">
    <property type="entry name" value="Sigma_54_int"/>
</dbReference>
<evidence type="ECO:0000256" key="1">
    <source>
        <dbReference type="ARBA" id="ARBA00022741"/>
    </source>
</evidence>
<evidence type="ECO:0000313" key="4">
    <source>
        <dbReference type="EMBL" id="QOW61151.1"/>
    </source>
</evidence>
<dbReference type="Gene3D" id="3.40.50.300">
    <property type="entry name" value="P-loop containing nucleotide triphosphate hydrolases"/>
    <property type="match status" value="1"/>
</dbReference>
<dbReference type="PANTHER" id="PTHR32071">
    <property type="entry name" value="TRANSCRIPTIONAL REGULATORY PROTEIN"/>
    <property type="match status" value="1"/>
</dbReference>
<gene>
    <name evidence="4" type="ORF">IFE08_01690</name>
</gene>
<dbReference type="PROSITE" id="PS00676">
    <property type="entry name" value="SIGMA54_INTERACT_2"/>
    <property type="match status" value="1"/>
</dbReference>
<dbReference type="Proteomes" id="UP000593915">
    <property type="component" value="Chromosome"/>
</dbReference>
<dbReference type="Gene3D" id="1.10.8.60">
    <property type="match status" value="1"/>
</dbReference>
<dbReference type="InterPro" id="IPR027417">
    <property type="entry name" value="P-loop_NTPase"/>
</dbReference>
<sequence>MRTCIYSAYSKKDVEMLLSQTHDIWDLQVTYNSGAIFEFLEKIKCDFLLFDVETGGMFPLEALDKLKNYFPMLNVFLIVHGGAEILKLQFSKYLISGIFDLPQDFLFIKQYIENFFSDKESRKNQTVLMNMDKNTADIINSNIIGKSRAAAALKEFIVKASKNDFPVLLLGETGCGKGLVAELIHKLSAFKTKKFMPINVGCIPENLAESFLFGTEKGSFTDAETKDGIFAAANGGTIFLDEMESLSPAVQAKLLHVLETKAFCPVGSMNIKKTDFRLICASNENLRELIKKKLFRRDLYYRLDVLRYEIPPLRKRKEDIALLVNYYLKSTGKRISPSAMEKLYLNNWHGNIRELKNCLNRACCKASDTDIITALHIEF</sequence>
<accession>A0A7S6WPX7</accession>
<evidence type="ECO:0000313" key="5">
    <source>
        <dbReference type="Proteomes" id="UP000593915"/>
    </source>
</evidence>
<dbReference type="GO" id="GO:0005524">
    <property type="term" value="F:ATP binding"/>
    <property type="evidence" value="ECO:0007669"/>
    <property type="project" value="UniProtKB-KW"/>
</dbReference>
<dbReference type="RefSeq" id="WP_194076608.1">
    <property type="nucleotide sequence ID" value="NZ_CP061839.1"/>
</dbReference>
<evidence type="ECO:0000256" key="2">
    <source>
        <dbReference type="ARBA" id="ARBA00022840"/>
    </source>
</evidence>
<dbReference type="CDD" id="cd00009">
    <property type="entry name" value="AAA"/>
    <property type="match status" value="1"/>
</dbReference>
<evidence type="ECO:0000259" key="3">
    <source>
        <dbReference type="PROSITE" id="PS50045"/>
    </source>
</evidence>
<dbReference type="EMBL" id="CP061839">
    <property type="protein sequence ID" value="QOW61151.1"/>
    <property type="molecule type" value="Genomic_DNA"/>
</dbReference>
<organism evidence="4 5">
    <name type="scientific">Treponema pedis</name>
    <dbReference type="NCBI Taxonomy" id="409322"/>
    <lineage>
        <taxon>Bacteria</taxon>
        <taxon>Pseudomonadati</taxon>
        <taxon>Spirochaetota</taxon>
        <taxon>Spirochaetia</taxon>
        <taxon>Spirochaetales</taxon>
        <taxon>Treponemataceae</taxon>
        <taxon>Treponema</taxon>
    </lineage>
</organism>
<dbReference type="GO" id="GO:0006355">
    <property type="term" value="P:regulation of DNA-templated transcription"/>
    <property type="evidence" value="ECO:0007669"/>
    <property type="project" value="InterPro"/>
</dbReference>
<dbReference type="Pfam" id="PF25601">
    <property type="entry name" value="AAA_lid_14"/>
    <property type="match status" value="1"/>
</dbReference>
<proteinExistence type="predicted"/>
<dbReference type="SMART" id="SM00382">
    <property type="entry name" value="AAA"/>
    <property type="match status" value="1"/>
</dbReference>
<dbReference type="PROSITE" id="PS50045">
    <property type="entry name" value="SIGMA54_INTERACT_4"/>
    <property type="match status" value="1"/>
</dbReference>
<dbReference type="SUPFAM" id="SSF52540">
    <property type="entry name" value="P-loop containing nucleoside triphosphate hydrolases"/>
    <property type="match status" value="1"/>
</dbReference>
<reference evidence="4 5" key="1">
    <citation type="submission" date="2020-09" db="EMBL/GenBank/DDBJ databases">
        <title>Characterization of Treponema spp. from bovine digital dermatitis in Korea.</title>
        <authorList>
            <person name="Espiritu H.M."/>
            <person name="Cho Y.I."/>
            <person name="Mamuad L."/>
        </authorList>
    </citation>
    <scope>NUCLEOTIDE SEQUENCE [LARGE SCALE GENOMIC DNA]</scope>
    <source>
        <strain evidence="4 5">KS1</strain>
    </source>
</reference>
<keyword evidence="1" id="KW-0547">Nucleotide-binding</keyword>
<protein>
    <submittedName>
        <fullName evidence="4">Sigma-54-dependent Fis family transcriptional regulator</fullName>
    </submittedName>
</protein>
<name>A0A7S6WPX7_9SPIR</name>
<dbReference type="AlphaFoldDB" id="A0A7S6WPX7"/>
<dbReference type="InterPro" id="IPR003593">
    <property type="entry name" value="AAA+_ATPase"/>
</dbReference>
<dbReference type="FunFam" id="3.40.50.300:FF:000006">
    <property type="entry name" value="DNA-binding transcriptional regulator NtrC"/>
    <property type="match status" value="1"/>
</dbReference>
<dbReference type="InterPro" id="IPR025943">
    <property type="entry name" value="Sigma_54_int_dom_ATP-bd_2"/>
</dbReference>
<keyword evidence="2" id="KW-0067">ATP-binding</keyword>
<dbReference type="Pfam" id="PF00158">
    <property type="entry name" value="Sigma54_activat"/>
    <property type="match status" value="1"/>
</dbReference>
<feature type="domain" description="Sigma-54 factor interaction" evidence="3">
    <location>
        <begin position="143"/>
        <end position="364"/>
    </location>
</feature>